<dbReference type="PANTHER" id="PTHR43658">
    <property type="entry name" value="SHORT-CHAIN DEHYDROGENASE/REDUCTASE"/>
    <property type="match status" value="1"/>
</dbReference>
<dbReference type="RefSeq" id="WP_077587953.1">
    <property type="nucleotide sequence ID" value="NZ_CP019640.1"/>
</dbReference>
<dbReference type="GO" id="GO:0016491">
    <property type="term" value="F:oxidoreductase activity"/>
    <property type="evidence" value="ECO:0007669"/>
    <property type="project" value="UniProtKB-KW"/>
</dbReference>
<evidence type="ECO:0000313" key="5">
    <source>
        <dbReference type="Proteomes" id="UP000188184"/>
    </source>
</evidence>
<dbReference type="PRINTS" id="PR00081">
    <property type="entry name" value="GDHRDH"/>
</dbReference>
<dbReference type="EMBL" id="CP019640">
    <property type="protein sequence ID" value="AQQ52082.1"/>
    <property type="molecule type" value="Genomic_DNA"/>
</dbReference>
<comment type="similarity">
    <text evidence="1 3">Belongs to the short-chain dehydrogenases/reductases (SDR) family.</text>
</comment>
<dbReference type="KEGG" id="pmar:B0X71_02385"/>
<evidence type="ECO:0000256" key="2">
    <source>
        <dbReference type="ARBA" id="ARBA00023002"/>
    </source>
</evidence>
<protein>
    <submittedName>
        <fullName evidence="4">3-hydroxyacyl-CoA dehydrogenase</fullName>
    </submittedName>
</protein>
<organism evidence="4 5">
    <name type="scientific">Planococcus lenghuensis</name>
    <dbReference type="NCBI Taxonomy" id="2213202"/>
    <lineage>
        <taxon>Bacteria</taxon>
        <taxon>Bacillati</taxon>
        <taxon>Bacillota</taxon>
        <taxon>Bacilli</taxon>
        <taxon>Bacillales</taxon>
        <taxon>Caryophanaceae</taxon>
        <taxon>Planococcus</taxon>
    </lineage>
</organism>
<dbReference type="InterPro" id="IPR002347">
    <property type="entry name" value="SDR_fam"/>
</dbReference>
<dbReference type="PRINTS" id="PR00080">
    <property type="entry name" value="SDRFAMILY"/>
</dbReference>
<sequence>MKGADIKAIVTGGASGLGEATVRQLIQSGGRAAILDLNEERGKQLADELGNHVIYLPTDVTDELQVAESLAAAAEKFKGINVAVNCAGIGTPGKVLSKNGPMPLAQFEKVVRINLIGTFNVTRLAASHMQQNEPDSEGARGVIINTASVAAYEGQIGQAAYSASKGGVVSMTLPIARELASSGIRVMAIAPGLIDTPMFDGLPDAAREALAGMVPFPKRLGKPSEYAQLVQHIIENTLLNGEVIRLDGGIRMQPK</sequence>
<dbReference type="Proteomes" id="UP000188184">
    <property type="component" value="Chromosome"/>
</dbReference>
<evidence type="ECO:0000256" key="1">
    <source>
        <dbReference type="ARBA" id="ARBA00006484"/>
    </source>
</evidence>
<dbReference type="PANTHER" id="PTHR43658:SF8">
    <property type="entry name" value="17-BETA-HYDROXYSTEROID DEHYDROGENASE 14-RELATED"/>
    <property type="match status" value="1"/>
</dbReference>
<dbReference type="Gene3D" id="3.40.50.720">
    <property type="entry name" value="NAD(P)-binding Rossmann-like Domain"/>
    <property type="match status" value="1"/>
</dbReference>
<accession>A0A1Q2KWN0</accession>
<dbReference type="AlphaFoldDB" id="A0A1Q2KWN0"/>
<dbReference type="PROSITE" id="PS00061">
    <property type="entry name" value="ADH_SHORT"/>
    <property type="match status" value="1"/>
</dbReference>
<name>A0A1Q2KWN0_9BACL</name>
<dbReference type="CDD" id="cd05371">
    <property type="entry name" value="HSD10-like_SDR_c"/>
    <property type="match status" value="1"/>
</dbReference>
<keyword evidence="2" id="KW-0560">Oxidoreductase</keyword>
<evidence type="ECO:0000313" key="4">
    <source>
        <dbReference type="EMBL" id="AQQ52082.1"/>
    </source>
</evidence>
<dbReference type="Pfam" id="PF00106">
    <property type="entry name" value="adh_short"/>
    <property type="match status" value="1"/>
</dbReference>
<evidence type="ECO:0000256" key="3">
    <source>
        <dbReference type="RuleBase" id="RU000363"/>
    </source>
</evidence>
<reference evidence="4 5" key="1">
    <citation type="submission" date="2017-02" db="EMBL/GenBank/DDBJ databases">
        <title>The complete genomic sequence of a novel cold adapted crude oil-degrading bacterium Planococcus qaidamina Y42.</title>
        <authorList>
            <person name="Yang R."/>
        </authorList>
    </citation>
    <scope>NUCLEOTIDE SEQUENCE [LARGE SCALE GENOMIC DNA]</scope>
    <source>
        <strain evidence="4 5">Y42</strain>
    </source>
</reference>
<gene>
    <name evidence="4" type="ORF">B0X71_02385</name>
</gene>
<keyword evidence="5" id="KW-1185">Reference proteome</keyword>
<dbReference type="InterPro" id="IPR036291">
    <property type="entry name" value="NAD(P)-bd_dom_sf"/>
</dbReference>
<dbReference type="InterPro" id="IPR020904">
    <property type="entry name" value="Sc_DH/Rdtase_CS"/>
</dbReference>
<dbReference type="OrthoDB" id="9794138at2"/>
<proteinExistence type="inferred from homology"/>
<dbReference type="SUPFAM" id="SSF51735">
    <property type="entry name" value="NAD(P)-binding Rossmann-fold domains"/>
    <property type="match status" value="1"/>
</dbReference>
<dbReference type="FunFam" id="3.40.50.720:FF:000215">
    <property type="entry name" value="3-hydroxyacyl-CoA dehydrogenase type-2"/>
    <property type="match status" value="1"/>
</dbReference>